<reference evidence="3" key="1">
    <citation type="submission" date="2025-08" db="UniProtKB">
        <authorList>
            <consortium name="Ensembl"/>
        </authorList>
    </citation>
    <scope>IDENTIFICATION</scope>
</reference>
<dbReference type="Proteomes" id="UP000694569">
    <property type="component" value="Unplaced"/>
</dbReference>
<dbReference type="Gene3D" id="3.40.50.300">
    <property type="entry name" value="P-loop containing nucleotide triphosphate hydrolases"/>
    <property type="match status" value="1"/>
</dbReference>
<name>A0A8C5QBM8_9ANUR</name>
<evidence type="ECO:0000259" key="2">
    <source>
        <dbReference type="PROSITE" id="PS51717"/>
    </source>
</evidence>
<dbReference type="AlphaFoldDB" id="A0A8C5QBM8"/>
<evidence type="ECO:0000313" key="4">
    <source>
        <dbReference type="Proteomes" id="UP000694569"/>
    </source>
</evidence>
<comment type="similarity">
    <text evidence="1">Belongs to the TRAFAC class dynamin-like GTPase superfamily. Very large inducible GTPase (VLIG) family.</text>
</comment>
<dbReference type="InterPro" id="IPR052986">
    <property type="entry name" value="VLIG_GTPase"/>
</dbReference>
<sequence length="1005" mass="115207">MDPATLSLQTITRLKWKLVDVFETNVNDLVKETRSFIKREILDTLDNIHNPAEKVVRLLDLIIHEGESACETFLGRLLSLAPGIPNLNSLSAEFPERKRENFRDLLAQLDMTQYTESKLTLKSVLNISKNNLKKIECQNLQDAPWYFLRKLIALNQTARNMRHEEMNIECISDNIDDDLLTYYDNDSIIKNASSSLHPLDVMCALLHCSDHFLQQEIVSKMSMCQFAVPLLLPAGDGTYCTLMLWAMRDIVKRWRPHSLADSKGFMEDNVVNVPMPTFSFVRLGKTKLSKSKILNQVLSQDQQHLDFFIHDNMQGGNIERKISNGLVEMSWYFPSGSDSSDIFSEPIAVTNLRGDLESNWNQFSFLTRVSSAVFIFTESIGEREIRVLSKCDNSSTKYYFIISPNPGSDVRETIRRLNKIKSVLKLEGNNIILRRPNDNDTDLVRKIQSSIKSRENYSKIISVQTMDTLRLGICVDEGSEDFRRARQHAERITEAIRDVIVYKKETLALQGDLWKQLSKTEKEMCRMKNQGAKSGSEYENELKEKWVSLYAKRCNHYRHGPPIGIMSFIAAIITFSDIEKHYFLKWMKLNLDSIIQKNLSELRKEYQEKSKKEIKNKEELKHLEQKIYDSSLGIEHFLRETGQVYEAECAMSKEQKISIMKPYNQLPGIAADLLLDGFPLELIDGEVSNIPMQWITDILTELDTKTGGRCRMRVISVLGVHSTGKSTLLNTMFGLQFPVASGRCNRGAFMTLVRVEENFIAELGCDLILVIDTEGLKAPELASLVDSYEHDNELATLVIGLSDITIINMAMENTAEIKDILQIVIHAFLRMKAIGKKPKCLFVHQNVSDVSANQNNKRDTKKLLELLDEMTKVAANMENISESTTFNSIIDYDPDNNNWYVPGLWHGVPPMASVNHGYSETVYELKMSLCEYLKTCKSLNKPHSIKDFITWIDSLWNAVKHEKFIFSFRNSLEAEAYKKLSIRFSQWEWDFTKAVYSRVSDTDAD</sequence>
<dbReference type="PANTHER" id="PTHR14819">
    <property type="entry name" value="GTP-BINDING"/>
    <property type="match status" value="1"/>
</dbReference>
<protein>
    <recommendedName>
        <fullName evidence="2">VLIG-type G domain-containing protein</fullName>
    </recommendedName>
</protein>
<dbReference type="SUPFAM" id="SSF52540">
    <property type="entry name" value="P-loop containing nucleoside triphosphate hydrolases"/>
    <property type="match status" value="1"/>
</dbReference>
<dbReference type="OrthoDB" id="1597724at2759"/>
<dbReference type="InterPro" id="IPR011029">
    <property type="entry name" value="DEATH-like_dom_sf"/>
</dbReference>
<proteinExistence type="inferred from homology"/>
<feature type="domain" description="VLIG-type G" evidence="2">
    <location>
        <begin position="709"/>
        <end position="953"/>
    </location>
</feature>
<keyword evidence="4" id="KW-1185">Reference proteome</keyword>
<dbReference type="PROSITE" id="PS51717">
    <property type="entry name" value="G_VLIG"/>
    <property type="match status" value="1"/>
</dbReference>
<evidence type="ECO:0000256" key="1">
    <source>
        <dbReference type="ARBA" id="ARBA00006828"/>
    </source>
</evidence>
<reference evidence="3" key="2">
    <citation type="submission" date="2025-09" db="UniProtKB">
        <authorList>
            <consortium name="Ensembl"/>
        </authorList>
    </citation>
    <scope>IDENTIFICATION</scope>
</reference>
<dbReference type="PANTHER" id="PTHR14819:SF9">
    <property type="entry name" value="UP-REGULATOR OF CELL PROLIFERATION-LIKE"/>
    <property type="match status" value="1"/>
</dbReference>
<dbReference type="GO" id="GO:0005525">
    <property type="term" value="F:GTP binding"/>
    <property type="evidence" value="ECO:0007669"/>
    <property type="project" value="InterPro"/>
</dbReference>
<dbReference type="Pfam" id="PF25496">
    <property type="entry name" value="URGCP"/>
    <property type="match status" value="1"/>
</dbReference>
<evidence type="ECO:0000313" key="3">
    <source>
        <dbReference type="Ensembl" id="ENSLLEP00000034867.1"/>
    </source>
</evidence>
<organism evidence="3 4">
    <name type="scientific">Leptobrachium leishanense</name>
    <name type="common">Leishan spiny toad</name>
    <dbReference type="NCBI Taxonomy" id="445787"/>
    <lineage>
        <taxon>Eukaryota</taxon>
        <taxon>Metazoa</taxon>
        <taxon>Chordata</taxon>
        <taxon>Craniata</taxon>
        <taxon>Vertebrata</taxon>
        <taxon>Euteleostomi</taxon>
        <taxon>Amphibia</taxon>
        <taxon>Batrachia</taxon>
        <taxon>Anura</taxon>
        <taxon>Pelobatoidea</taxon>
        <taxon>Megophryidae</taxon>
        <taxon>Leptobrachium</taxon>
    </lineage>
</organism>
<dbReference type="InterPro" id="IPR027417">
    <property type="entry name" value="P-loop_NTPase"/>
</dbReference>
<dbReference type="InterPro" id="IPR030383">
    <property type="entry name" value="G_VLIG_dom"/>
</dbReference>
<dbReference type="GeneTree" id="ENSGT00940000154390"/>
<dbReference type="Gene3D" id="1.10.533.10">
    <property type="entry name" value="Death Domain, Fas"/>
    <property type="match status" value="1"/>
</dbReference>
<dbReference type="Pfam" id="PF25683">
    <property type="entry name" value="URGCP_GTPase"/>
    <property type="match status" value="1"/>
</dbReference>
<dbReference type="InterPro" id="IPR057365">
    <property type="entry name" value="URGCP"/>
</dbReference>
<dbReference type="Ensembl" id="ENSLLET00000036191.1">
    <property type="protein sequence ID" value="ENSLLEP00000034867.1"/>
    <property type="gene ID" value="ENSLLEG00000022072.1"/>
</dbReference>
<accession>A0A8C5QBM8</accession>